<feature type="compositionally biased region" description="Low complexity" evidence="5">
    <location>
        <begin position="334"/>
        <end position="346"/>
    </location>
</feature>
<gene>
    <name evidence="7" type="ORF">AMAG_07621</name>
</gene>
<comment type="similarity">
    <text evidence="1">Belongs to the peptidase C48 family.</text>
</comment>
<keyword evidence="2" id="KW-0645">Protease</keyword>
<dbReference type="AlphaFoldDB" id="A0A0L0SIY5"/>
<evidence type="ECO:0000313" key="8">
    <source>
        <dbReference type="Proteomes" id="UP000054350"/>
    </source>
</evidence>
<name>A0A0L0SIY5_ALLM3</name>
<accession>A0A0L0SIY5</accession>
<dbReference type="PANTHER" id="PTHR12606">
    <property type="entry name" value="SENTRIN/SUMO-SPECIFIC PROTEASE"/>
    <property type="match status" value="1"/>
</dbReference>
<dbReference type="SUPFAM" id="SSF54001">
    <property type="entry name" value="Cysteine proteinases"/>
    <property type="match status" value="1"/>
</dbReference>
<protein>
    <recommendedName>
        <fullName evidence="6">Ubiquitin-like protease family profile domain-containing protein</fullName>
    </recommendedName>
</protein>
<dbReference type="VEuPathDB" id="FungiDB:AMAG_07621"/>
<dbReference type="Pfam" id="PF02902">
    <property type="entry name" value="Peptidase_C48"/>
    <property type="match status" value="1"/>
</dbReference>
<feature type="domain" description="Ubiquitin-like protease family profile" evidence="6">
    <location>
        <begin position="513"/>
        <end position="682"/>
    </location>
</feature>
<feature type="compositionally biased region" description="Low complexity" evidence="5">
    <location>
        <begin position="303"/>
        <end position="321"/>
    </location>
</feature>
<dbReference type="GO" id="GO:0006508">
    <property type="term" value="P:proteolysis"/>
    <property type="evidence" value="ECO:0007669"/>
    <property type="project" value="UniProtKB-KW"/>
</dbReference>
<sequence>MTRNKRSCDDAWLDDYDPHDAAGHDHAPPPPPAPARGMWTTFVGAAKSAAAITVSFLDTVFEWVPGLGTSRPAPRRRRPSRGRLHPAGAVIGAQDPVWATPFPRRAAKRARRDDVTPRPPPPMPRTDDEDDGMDAAFVTPKQAVPPGRKCVIEDTPRPPFYGATRVRDDTPRPSPAWQVPRDEVPPPLPPATPMARSRKTQRPGFGAVPAVGATLRPGFVRSASNDATLRHGVADGAAATHEDATPGPKYPEATSTDTTPRPPPRQQLSVREKKTPVRPRSILEQPVAPSPLRGWDTPEPPQSWDSFSSSTSRASTPLSDSGRYSPGLSIMSKSSRTSTASTSRASNNMYSKSRLSAKNCVDRFREIMAPMPRSVAELEADRASRASAPTHSSTRALDGTSRSAKSVSGVPWTSTATLPPPPTAEEVTWLSSKVEEMRSLLRPAAPTATPLDDDSIYERLMHKEREWDERIAELMRRDKSRVPVPLSEAMEGEVDRALAYPKDAVVVTLFDGTKLLGADFSTLRDRAWLNDEIINGYGKLIMARAQSNPALPKLHFFNSFFYPKIRDYGHKQVARWAKKFDLFALDLVLFPVHLGNHWCLGCVNFCCKRIEYYDSLHGSTGPYFATVRNYLDAEHRAKKGGAPFDFDGWDEYYPLAPGDGQVPRQLNYYDCGVFTCAFMDHVSRQCEEWGFTQVNMGYWRRRVTYELVAGKALE</sequence>
<dbReference type="InterPro" id="IPR038765">
    <property type="entry name" value="Papain-like_cys_pep_sf"/>
</dbReference>
<dbReference type="GO" id="GO:0005634">
    <property type="term" value="C:nucleus"/>
    <property type="evidence" value="ECO:0007669"/>
    <property type="project" value="TreeGrafter"/>
</dbReference>
<feature type="region of interest" description="Disordered" evidence="5">
    <location>
        <begin position="1"/>
        <end position="35"/>
    </location>
</feature>
<evidence type="ECO:0000256" key="3">
    <source>
        <dbReference type="ARBA" id="ARBA00022801"/>
    </source>
</evidence>
<dbReference type="PANTHER" id="PTHR12606:SF141">
    <property type="entry name" value="GH15225P-RELATED"/>
    <property type="match status" value="1"/>
</dbReference>
<dbReference type="EMBL" id="GG745340">
    <property type="protein sequence ID" value="KNE62399.1"/>
    <property type="molecule type" value="Genomic_DNA"/>
</dbReference>
<dbReference type="InterPro" id="IPR003653">
    <property type="entry name" value="Peptidase_C48_C"/>
</dbReference>
<reference evidence="7 8" key="1">
    <citation type="submission" date="2009-11" db="EMBL/GenBank/DDBJ databases">
        <title>Annotation of Allomyces macrogynus ATCC 38327.</title>
        <authorList>
            <consortium name="The Broad Institute Genome Sequencing Platform"/>
            <person name="Russ C."/>
            <person name="Cuomo C."/>
            <person name="Burger G."/>
            <person name="Gray M.W."/>
            <person name="Holland P.W.H."/>
            <person name="King N."/>
            <person name="Lang F.B.F."/>
            <person name="Roger A.J."/>
            <person name="Ruiz-Trillo I."/>
            <person name="Young S.K."/>
            <person name="Zeng Q."/>
            <person name="Gargeya S."/>
            <person name="Fitzgerald M."/>
            <person name="Haas B."/>
            <person name="Abouelleil A."/>
            <person name="Alvarado L."/>
            <person name="Arachchi H.M."/>
            <person name="Berlin A."/>
            <person name="Chapman S.B."/>
            <person name="Gearin G."/>
            <person name="Goldberg J."/>
            <person name="Griggs A."/>
            <person name="Gujja S."/>
            <person name="Hansen M."/>
            <person name="Heiman D."/>
            <person name="Howarth C."/>
            <person name="Larimer J."/>
            <person name="Lui A."/>
            <person name="MacDonald P.J.P."/>
            <person name="McCowen C."/>
            <person name="Montmayeur A."/>
            <person name="Murphy C."/>
            <person name="Neiman D."/>
            <person name="Pearson M."/>
            <person name="Priest M."/>
            <person name="Roberts A."/>
            <person name="Saif S."/>
            <person name="Shea T."/>
            <person name="Sisk P."/>
            <person name="Stolte C."/>
            <person name="Sykes S."/>
            <person name="Wortman J."/>
            <person name="Nusbaum C."/>
            <person name="Birren B."/>
        </authorList>
    </citation>
    <scope>NUCLEOTIDE SEQUENCE [LARGE SCALE GENOMIC DNA]</scope>
    <source>
        <strain evidence="7 8">ATCC 38327</strain>
    </source>
</reference>
<evidence type="ECO:0000256" key="4">
    <source>
        <dbReference type="ARBA" id="ARBA00022807"/>
    </source>
</evidence>
<dbReference type="STRING" id="578462.A0A0L0SIY5"/>
<dbReference type="Proteomes" id="UP000054350">
    <property type="component" value="Unassembled WGS sequence"/>
</dbReference>
<keyword evidence="3" id="KW-0378">Hydrolase</keyword>
<proteinExistence type="inferred from homology"/>
<dbReference type="OrthoDB" id="1939479at2759"/>
<dbReference type="GO" id="GO:0016926">
    <property type="term" value="P:protein desumoylation"/>
    <property type="evidence" value="ECO:0007669"/>
    <property type="project" value="TreeGrafter"/>
</dbReference>
<evidence type="ECO:0000313" key="7">
    <source>
        <dbReference type="EMBL" id="KNE62399.1"/>
    </source>
</evidence>
<keyword evidence="8" id="KW-1185">Reference proteome</keyword>
<organism evidence="7 8">
    <name type="scientific">Allomyces macrogynus (strain ATCC 38327)</name>
    <name type="common">Allomyces javanicus var. macrogynus</name>
    <dbReference type="NCBI Taxonomy" id="578462"/>
    <lineage>
        <taxon>Eukaryota</taxon>
        <taxon>Fungi</taxon>
        <taxon>Fungi incertae sedis</taxon>
        <taxon>Blastocladiomycota</taxon>
        <taxon>Blastocladiomycetes</taxon>
        <taxon>Blastocladiales</taxon>
        <taxon>Blastocladiaceae</taxon>
        <taxon>Allomyces</taxon>
    </lineage>
</organism>
<feature type="compositionally biased region" description="Basic and acidic residues" evidence="5">
    <location>
        <begin position="16"/>
        <end position="27"/>
    </location>
</feature>
<evidence type="ECO:0000259" key="6">
    <source>
        <dbReference type="PROSITE" id="PS50600"/>
    </source>
</evidence>
<feature type="compositionally biased region" description="Basic residues" evidence="5">
    <location>
        <begin position="73"/>
        <end position="84"/>
    </location>
</feature>
<dbReference type="PROSITE" id="PS50600">
    <property type="entry name" value="ULP_PROTEASE"/>
    <property type="match status" value="1"/>
</dbReference>
<feature type="compositionally biased region" description="Polar residues" evidence="5">
    <location>
        <begin position="387"/>
        <end position="406"/>
    </location>
</feature>
<dbReference type="Gene3D" id="3.40.395.10">
    <property type="entry name" value="Adenoviral Proteinase, Chain A"/>
    <property type="match status" value="1"/>
</dbReference>
<dbReference type="eggNOG" id="KOG0778">
    <property type="taxonomic scope" value="Eukaryota"/>
</dbReference>
<keyword evidence="4" id="KW-0788">Thiol protease</keyword>
<evidence type="ECO:0000256" key="1">
    <source>
        <dbReference type="ARBA" id="ARBA00005234"/>
    </source>
</evidence>
<feature type="region of interest" description="Disordered" evidence="5">
    <location>
        <begin position="67"/>
        <end position="351"/>
    </location>
</feature>
<reference evidence="8" key="2">
    <citation type="submission" date="2009-11" db="EMBL/GenBank/DDBJ databases">
        <title>The Genome Sequence of Allomyces macrogynus strain ATCC 38327.</title>
        <authorList>
            <consortium name="The Broad Institute Genome Sequencing Platform"/>
            <person name="Russ C."/>
            <person name="Cuomo C."/>
            <person name="Shea T."/>
            <person name="Young S.K."/>
            <person name="Zeng Q."/>
            <person name="Koehrsen M."/>
            <person name="Haas B."/>
            <person name="Borodovsky M."/>
            <person name="Guigo R."/>
            <person name="Alvarado L."/>
            <person name="Berlin A."/>
            <person name="Borenstein D."/>
            <person name="Chen Z."/>
            <person name="Engels R."/>
            <person name="Freedman E."/>
            <person name="Gellesch M."/>
            <person name="Goldberg J."/>
            <person name="Griggs A."/>
            <person name="Gujja S."/>
            <person name="Heiman D."/>
            <person name="Hepburn T."/>
            <person name="Howarth C."/>
            <person name="Jen D."/>
            <person name="Larson L."/>
            <person name="Lewis B."/>
            <person name="Mehta T."/>
            <person name="Park D."/>
            <person name="Pearson M."/>
            <person name="Roberts A."/>
            <person name="Saif S."/>
            <person name="Shenoy N."/>
            <person name="Sisk P."/>
            <person name="Stolte C."/>
            <person name="Sykes S."/>
            <person name="Walk T."/>
            <person name="White J."/>
            <person name="Yandava C."/>
            <person name="Burger G."/>
            <person name="Gray M.W."/>
            <person name="Holland P.W.H."/>
            <person name="King N."/>
            <person name="Lang F.B.F."/>
            <person name="Roger A.J."/>
            <person name="Ruiz-Trillo I."/>
            <person name="Lander E."/>
            <person name="Nusbaum C."/>
        </authorList>
    </citation>
    <scope>NUCLEOTIDE SEQUENCE [LARGE SCALE GENOMIC DNA]</scope>
    <source>
        <strain evidence="8">ATCC 38327</strain>
    </source>
</reference>
<feature type="region of interest" description="Disordered" evidence="5">
    <location>
        <begin position="378"/>
        <end position="424"/>
    </location>
</feature>
<dbReference type="GO" id="GO:0016929">
    <property type="term" value="F:deSUMOylase activity"/>
    <property type="evidence" value="ECO:0007669"/>
    <property type="project" value="TreeGrafter"/>
</dbReference>
<evidence type="ECO:0000256" key="5">
    <source>
        <dbReference type="SAM" id="MobiDB-lite"/>
    </source>
</evidence>
<evidence type="ECO:0000256" key="2">
    <source>
        <dbReference type="ARBA" id="ARBA00022670"/>
    </source>
</evidence>